<sequence length="76" mass="8370">MPTSSWGINESLAFENMMDGTYSSNSADANVISFYGSGGTLMHSIKTDPNTGEVWSKTDHGDIKHYVSIQDYYTLP</sequence>
<organism evidence="1 2">
    <name type="scientific">Sphingobacterium pedocola</name>
    <dbReference type="NCBI Taxonomy" id="2082722"/>
    <lineage>
        <taxon>Bacteria</taxon>
        <taxon>Pseudomonadati</taxon>
        <taxon>Bacteroidota</taxon>
        <taxon>Sphingobacteriia</taxon>
        <taxon>Sphingobacteriales</taxon>
        <taxon>Sphingobacteriaceae</taxon>
        <taxon>Sphingobacterium</taxon>
    </lineage>
</organism>
<accession>A0ABR9T910</accession>
<name>A0ABR9T910_9SPHI</name>
<dbReference type="EMBL" id="PSKQ01000021">
    <property type="protein sequence ID" value="MBE8721374.1"/>
    <property type="molecule type" value="Genomic_DNA"/>
</dbReference>
<proteinExistence type="predicted"/>
<dbReference type="Proteomes" id="UP000618319">
    <property type="component" value="Unassembled WGS sequence"/>
</dbReference>
<comment type="caution">
    <text evidence="1">The sequence shown here is derived from an EMBL/GenBank/DDBJ whole genome shotgun (WGS) entry which is preliminary data.</text>
</comment>
<evidence type="ECO:0000313" key="2">
    <source>
        <dbReference type="Proteomes" id="UP000618319"/>
    </source>
</evidence>
<evidence type="ECO:0000313" key="1">
    <source>
        <dbReference type="EMBL" id="MBE8721374.1"/>
    </source>
</evidence>
<reference evidence="1 2" key="1">
    <citation type="submission" date="2018-02" db="EMBL/GenBank/DDBJ databases">
        <title>Sphingobacterium KA21.</title>
        <authorList>
            <person name="Vasarhelyi B.M."/>
            <person name="Deshmukh S."/>
            <person name="Balint B."/>
            <person name="Kukolya J."/>
        </authorList>
    </citation>
    <scope>NUCLEOTIDE SEQUENCE [LARGE SCALE GENOMIC DNA]</scope>
    <source>
        <strain evidence="1 2">Ka21</strain>
    </source>
</reference>
<protein>
    <submittedName>
        <fullName evidence="1">Uncharacterized protein</fullName>
    </submittedName>
</protein>
<gene>
    <name evidence="1" type="ORF">C4F40_11640</name>
</gene>
<keyword evidence="2" id="KW-1185">Reference proteome</keyword>